<accession>A0A5B2ZAV2</accession>
<proteinExistence type="inferred from homology"/>
<dbReference type="RefSeq" id="WP_149860584.1">
    <property type="nucleotide sequence ID" value="NZ_VUOD01000004.1"/>
</dbReference>
<name>A0A5B2ZAV2_9GAMM</name>
<evidence type="ECO:0000256" key="5">
    <source>
        <dbReference type="ARBA" id="ARBA00023204"/>
    </source>
</evidence>
<keyword evidence="2 6" id="KW-0255">Endonuclease</keyword>
<sequence>MDRLPPQRRSWLMSRVRSVDTGPELLVRSVLHRLGFRFRLHRRDLPGTPDIVLPGRRTVVFVHGCFWHGHRCKKGRIPKTRVSYWRSKIEVNRKRDARVRRRLRAMGWRVLTVRECEIRDLKRLEMKLLRSIVSKHESRRTEE</sequence>
<keyword evidence="3 6" id="KW-0227">DNA damage</keyword>
<evidence type="ECO:0000256" key="2">
    <source>
        <dbReference type="ARBA" id="ARBA00022759"/>
    </source>
</evidence>
<comment type="similarity">
    <text evidence="6">Belongs to the vsr family.</text>
</comment>
<evidence type="ECO:0000256" key="3">
    <source>
        <dbReference type="ARBA" id="ARBA00022763"/>
    </source>
</evidence>
<dbReference type="EMBL" id="VUOD01000004">
    <property type="protein sequence ID" value="KAA2285085.1"/>
    <property type="molecule type" value="Genomic_DNA"/>
</dbReference>
<dbReference type="AlphaFoldDB" id="A0A5B2ZAV2"/>
<evidence type="ECO:0000256" key="4">
    <source>
        <dbReference type="ARBA" id="ARBA00022801"/>
    </source>
</evidence>
<evidence type="ECO:0000313" key="7">
    <source>
        <dbReference type="EMBL" id="KAA2285085.1"/>
    </source>
</evidence>
<dbReference type="NCBIfam" id="TIGR00632">
    <property type="entry name" value="vsr"/>
    <property type="match status" value="1"/>
</dbReference>
<dbReference type="GO" id="GO:0004519">
    <property type="term" value="F:endonuclease activity"/>
    <property type="evidence" value="ECO:0007669"/>
    <property type="project" value="UniProtKB-KW"/>
</dbReference>
<evidence type="ECO:0000256" key="6">
    <source>
        <dbReference type="PIRNR" id="PIRNR018267"/>
    </source>
</evidence>
<comment type="function">
    <text evidence="6">May nick specific sequences that contain T:G mispairs resulting from m5C-deamination.</text>
</comment>
<protein>
    <recommendedName>
        <fullName evidence="6">Very short patch repair endonuclease</fullName>
        <ecNumber evidence="6">3.1.-.-</ecNumber>
    </recommendedName>
</protein>
<dbReference type="GO" id="GO:0006298">
    <property type="term" value="P:mismatch repair"/>
    <property type="evidence" value="ECO:0007669"/>
    <property type="project" value="UniProtKB-UniRule"/>
</dbReference>
<evidence type="ECO:0000313" key="8">
    <source>
        <dbReference type="Proteomes" id="UP000322165"/>
    </source>
</evidence>
<dbReference type="SUPFAM" id="SSF52980">
    <property type="entry name" value="Restriction endonuclease-like"/>
    <property type="match status" value="1"/>
</dbReference>
<organism evidence="7 8">
    <name type="scientific">Arenimonas fontis</name>
    <dbReference type="NCBI Taxonomy" id="2608255"/>
    <lineage>
        <taxon>Bacteria</taxon>
        <taxon>Pseudomonadati</taxon>
        <taxon>Pseudomonadota</taxon>
        <taxon>Gammaproteobacteria</taxon>
        <taxon>Lysobacterales</taxon>
        <taxon>Lysobacteraceae</taxon>
        <taxon>Arenimonas</taxon>
    </lineage>
</organism>
<dbReference type="Gene3D" id="3.40.960.10">
    <property type="entry name" value="VSR Endonuclease"/>
    <property type="match status" value="1"/>
</dbReference>
<dbReference type="Pfam" id="PF03852">
    <property type="entry name" value="Vsr"/>
    <property type="match status" value="1"/>
</dbReference>
<comment type="caution">
    <text evidence="7">The sequence shown here is derived from an EMBL/GenBank/DDBJ whole genome shotgun (WGS) entry which is preliminary data.</text>
</comment>
<dbReference type="InterPro" id="IPR004603">
    <property type="entry name" value="DNA_mismatch_endonuc_vsr"/>
</dbReference>
<dbReference type="PIRSF" id="PIRSF018267">
    <property type="entry name" value="VSR_endonuc"/>
    <property type="match status" value="1"/>
</dbReference>
<keyword evidence="5 6" id="KW-0234">DNA repair</keyword>
<keyword evidence="1 6" id="KW-0540">Nuclease</keyword>
<dbReference type="Proteomes" id="UP000322165">
    <property type="component" value="Unassembled WGS sequence"/>
</dbReference>
<reference evidence="7 8" key="2">
    <citation type="submission" date="2019-09" db="EMBL/GenBank/DDBJ databases">
        <authorList>
            <person name="Mazur A."/>
        </authorList>
    </citation>
    <scope>NUCLEOTIDE SEQUENCE [LARGE SCALE GENOMIC DNA]</scope>
    <source>
        <strain evidence="7 8">3729k</strain>
    </source>
</reference>
<reference evidence="7 8" key="1">
    <citation type="submission" date="2019-09" db="EMBL/GenBank/DDBJ databases">
        <title>Arenimonas chukotkensis sp. nov., a bacterium isolated from Chukotka hot spring, Arctic region, Russia.</title>
        <authorList>
            <person name="Zayulina K.S."/>
            <person name="Prokofeva M.I."/>
            <person name="Elcheninov A.G."/>
            <person name="Novikov A."/>
            <person name="Kochetkova T.V."/>
            <person name="Kublanov I.V."/>
        </authorList>
    </citation>
    <scope>NUCLEOTIDE SEQUENCE [LARGE SCALE GENOMIC DNA]</scope>
    <source>
        <strain evidence="7 8">3729k</strain>
    </source>
</reference>
<dbReference type="InterPro" id="IPR011335">
    <property type="entry name" value="Restrct_endonuc-II-like"/>
</dbReference>
<gene>
    <name evidence="7" type="primary">vsr</name>
    <name evidence="7" type="ORF">F0415_07535</name>
</gene>
<dbReference type="EC" id="3.1.-.-" evidence="6"/>
<keyword evidence="4 6" id="KW-0378">Hydrolase</keyword>
<keyword evidence="8" id="KW-1185">Reference proteome</keyword>
<dbReference type="CDD" id="cd00221">
    <property type="entry name" value="Vsr"/>
    <property type="match status" value="1"/>
</dbReference>
<evidence type="ECO:0000256" key="1">
    <source>
        <dbReference type="ARBA" id="ARBA00022722"/>
    </source>
</evidence>
<dbReference type="GO" id="GO:0016787">
    <property type="term" value="F:hydrolase activity"/>
    <property type="evidence" value="ECO:0007669"/>
    <property type="project" value="UniProtKB-KW"/>
</dbReference>